<dbReference type="GO" id="GO:0005524">
    <property type="term" value="F:ATP binding"/>
    <property type="evidence" value="ECO:0007669"/>
    <property type="project" value="UniProtKB-KW"/>
</dbReference>
<evidence type="ECO:0000313" key="11">
    <source>
        <dbReference type="EMBL" id="MCL9770011.1"/>
    </source>
</evidence>
<reference evidence="11 12" key="1">
    <citation type="submission" date="2022-05" db="EMBL/GenBank/DDBJ databases">
        <title>Flavobacterium sp., isolated from activated sludge.</title>
        <authorList>
            <person name="Ran Q."/>
        </authorList>
    </citation>
    <scope>NUCLEOTIDE SEQUENCE [LARGE SCALE GENOMIC DNA]</scope>
    <source>
        <strain evidence="11 12">HXWNR69</strain>
    </source>
</reference>
<evidence type="ECO:0000259" key="9">
    <source>
        <dbReference type="PROSITE" id="PS50112"/>
    </source>
</evidence>
<dbReference type="SMART" id="SM00448">
    <property type="entry name" value="REC"/>
    <property type="match status" value="1"/>
</dbReference>
<dbReference type="Gene3D" id="1.10.287.130">
    <property type="match status" value="1"/>
</dbReference>
<dbReference type="InterPro" id="IPR003661">
    <property type="entry name" value="HisK_dim/P_dom"/>
</dbReference>
<dbReference type="CDD" id="cd17546">
    <property type="entry name" value="REC_hyHK_CKI1_RcsC-like"/>
    <property type="match status" value="1"/>
</dbReference>
<feature type="domain" description="PAC" evidence="10">
    <location>
        <begin position="228"/>
        <end position="280"/>
    </location>
</feature>
<keyword evidence="3 5" id="KW-0597">Phosphoprotein</keyword>
<dbReference type="Pfam" id="PF02518">
    <property type="entry name" value="HATPase_c"/>
    <property type="match status" value="1"/>
</dbReference>
<dbReference type="PANTHER" id="PTHR45339:SF1">
    <property type="entry name" value="HYBRID SIGNAL TRANSDUCTION HISTIDINE KINASE J"/>
    <property type="match status" value="1"/>
</dbReference>
<evidence type="ECO:0000256" key="1">
    <source>
        <dbReference type="ARBA" id="ARBA00000085"/>
    </source>
</evidence>
<keyword evidence="11" id="KW-0067">ATP-binding</keyword>
<evidence type="ECO:0000259" key="10">
    <source>
        <dbReference type="PROSITE" id="PS50113"/>
    </source>
</evidence>
<evidence type="ECO:0000313" key="12">
    <source>
        <dbReference type="Proteomes" id="UP001203342"/>
    </source>
</evidence>
<sequence>MKKIKKSSLNSQKKIAQLEQELENYKSKVALYENFEYFFNETTDLICIANLEGFFLKINKAFTNTLGYSESELLSKKFINYVYPDDVEKTLIEINNLKEGNNSINFSNRYMLKNGSCIWLQWISTLNLKTKTVFAIARDISEIKNTQEKLIISEKLLNESQKMAKIGSWEFNLLTNKLYWSDELYNIFEIKKNDKDNLIETYRSKISPDVKNLLDQLADRAVNEKKSYEVEHPFYVSENRTKWLLGSGEPVLNEIGEVVKIRGIARDITAQKERDIAVKEKEFAELANRAKSDFLANMSHEIRTPLNGVIGFSDLLLRTDLDENQKVYMNNINNSANLLLEIINDILDFSKIESGKFELHYEPLNIRKLSQQVIDLFKSQAIKKKIALNLIVDSKIPEYVLADIVRLKQVLVNLLGNAIKFTDFGEIVLLIEEVKIKKEVKSQFSTIRFSVIDTGIGVKKENLEKIFKSFVQEDASTTKRYGGTGLGLSIANKILEKSKSKINVTSVPGEGSNFNFTITFKIGVNPNQDKKLKDTQNEKKLKNLKKLNKEMKILIVEDNKINMLLCKKMIHSIIPQGVILEAYDGQAALEILAIEDVNIILMDIQMPVKNGYETTVEIRKNTKNKKIPIIALTAGIMIGEKEKCFECGMNDFISKPFKLNELQTIINNHI</sequence>
<dbReference type="InterPro" id="IPR011006">
    <property type="entry name" value="CheY-like_superfamily"/>
</dbReference>
<accession>A0ABT0THF3</accession>
<feature type="modified residue" description="4-aspartylphosphate" evidence="5">
    <location>
        <position position="603"/>
    </location>
</feature>
<feature type="domain" description="Response regulatory" evidence="8">
    <location>
        <begin position="552"/>
        <end position="670"/>
    </location>
</feature>
<dbReference type="NCBIfam" id="TIGR00229">
    <property type="entry name" value="sensory_box"/>
    <property type="match status" value="1"/>
</dbReference>
<dbReference type="Gene3D" id="3.30.450.20">
    <property type="entry name" value="PAS domain"/>
    <property type="match status" value="2"/>
</dbReference>
<keyword evidence="11" id="KW-0547">Nucleotide-binding</keyword>
<dbReference type="EC" id="2.7.13.3" evidence="2"/>
<evidence type="ECO:0000259" key="8">
    <source>
        <dbReference type="PROSITE" id="PS50110"/>
    </source>
</evidence>
<dbReference type="RefSeq" id="WP_250581486.1">
    <property type="nucleotide sequence ID" value="NZ_JAMLJN010000004.1"/>
</dbReference>
<dbReference type="InterPro" id="IPR001610">
    <property type="entry name" value="PAC"/>
</dbReference>
<gene>
    <name evidence="11" type="ORF">NAT47_06250</name>
</gene>
<dbReference type="SUPFAM" id="SSF55785">
    <property type="entry name" value="PYP-like sensor domain (PAS domain)"/>
    <property type="match status" value="2"/>
</dbReference>
<dbReference type="SMART" id="SM00388">
    <property type="entry name" value="HisKA"/>
    <property type="match status" value="1"/>
</dbReference>
<evidence type="ECO:0000256" key="2">
    <source>
        <dbReference type="ARBA" id="ARBA00012438"/>
    </source>
</evidence>
<name>A0ABT0THF3_9FLAO</name>
<dbReference type="SUPFAM" id="SSF55874">
    <property type="entry name" value="ATPase domain of HSP90 chaperone/DNA topoisomerase II/histidine kinase"/>
    <property type="match status" value="1"/>
</dbReference>
<dbReference type="InterPro" id="IPR036097">
    <property type="entry name" value="HisK_dim/P_sf"/>
</dbReference>
<dbReference type="PROSITE" id="PS50112">
    <property type="entry name" value="PAS"/>
    <property type="match status" value="1"/>
</dbReference>
<dbReference type="CDD" id="cd16922">
    <property type="entry name" value="HATPase_EvgS-ArcB-TorS-like"/>
    <property type="match status" value="1"/>
</dbReference>
<evidence type="ECO:0000256" key="6">
    <source>
        <dbReference type="SAM" id="Coils"/>
    </source>
</evidence>
<comment type="caution">
    <text evidence="11">The sequence shown here is derived from an EMBL/GenBank/DDBJ whole genome shotgun (WGS) entry which is preliminary data.</text>
</comment>
<dbReference type="Pfam" id="PF08447">
    <property type="entry name" value="PAS_3"/>
    <property type="match status" value="2"/>
</dbReference>
<dbReference type="EMBL" id="JAMLJN010000004">
    <property type="protein sequence ID" value="MCL9770011.1"/>
    <property type="molecule type" value="Genomic_DNA"/>
</dbReference>
<feature type="domain" description="Histidine kinase" evidence="7">
    <location>
        <begin position="297"/>
        <end position="522"/>
    </location>
</feature>
<keyword evidence="6" id="KW-0175">Coiled coil</keyword>
<feature type="domain" description="PAS" evidence="9">
    <location>
        <begin position="31"/>
        <end position="101"/>
    </location>
</feature>
<dbReference type="InterPro" id="IPR005467">
    <property type="entry name" value="His_kinase_dom"/>
</dbReference>
<dbReference type="SUPFAM" id="SSF47384">
    <property type="entry name" value="Homodimeric domain of signal transducing histidine kinase"/>
    <property type="match status" value="1"/>
</dbReference>
<dbReference type="Gene3D" id="3.40.50.2300">
    <property type="match status" value="1"/>
</dbReference>
<organism evidence="11 12">
    <name type="scientific">Flavobacterium fragile</name>
    <dbReference type="NCBI Taxonomy" id="2949085"/>
    <lineage>
        <taxon>Bacteria</taxon>
        <taxon>Pseudomonadati</taxon>
        <taxon>Bacteroidota</taxon>
        <taxon>Flavobacteriia</taxon>
        <taxon>Flavobacteriales</taxon>
        <taxon>Flavobacteriaceae</taxon>
        <taxon>Flavobacterium</taxon>
    </lineage>
</organism>
<dbReference type="PROSITE" id="PS50110">
    <property type="entry name" value="RESPONSE_REGULATORY"/>
    <property type="match status" value="1"/>
</dbReference>
<proteinExistence type="predicted"/>
<dbReference type="SMART" id="SM00387">
    <property type="entry name" value="HATPase_c"/>
    <property type="match status" value="1"/>
</dbReference>
<dbReference type="CDD" id="cd00130">
    <property type="entry name" value="PAS"/>
    <property type="match status" value="1"/>
</dbReference>
<dbReference type="Gene3D" id="3.30.565.10">
    <property type="entry name" value="Histidine kinase-like ATPase, C-terminal domain"/>
    <property type="match status" value="1"/>
</dbReference>
<evidence type="ECO:0000259" key="7">
    <source>
        <dbReference type="PROSITE" id="PS50109"/>
    </source>
</evidence>
<dbReference type="InterPro" id="IPR036890">
    <property type="entry name" value="HATPase_C_sf"/>
</dbReference>
<dbReference type="CDD" id="cd00082">
    <property type="entry name" value="HisKA"/>
    <property type="match status" value="1"/>
</dbReference>
<protein>
    <recommendedName>
        <fullName evidence="2">histidine kinase</fullName>
        <ecNumber evidence="2">2.7.13.3</ecNumber>
    </recommendedName>
</protein>
<feature type="coiled-coil region" evidence="6">
    <location>
        <begin position="1"/>
        <end position="35"/>
    </location>
</feature>
<dbReference type="SMART" id="SM00086">
    <property type="entry name" value="PAC"/>
    <property type="match status" value="2"/>
</dbReference>
<dbReference type="Proteomes" id="UP001203342">
    <property type="component" value="Unassembled WGS sequence"/>
</dbReference>
<evidence type="ECO:0000256" key="5">
    <source>
        <dbReference type="PROSITE-ProRule" id="PRU00169"/>
    </source>
</evidence>
<dbReference type="Pfam" id="PF00512">
    <property type="entry name" value="HisKA"/>
    <property type="match status" value="1"/>
</dbReference>
<dbReference type="PRINTS" id="PR00344">
    <property type="entry name" value="BCTRLSENSOR"/>
</dbReference>
<dbReference type="PROSITE" id="PS50109">
    <property type="entry name" value="HIS_KIN"/>
    <property type="match status" value="1"/>
</dbReference>
<dbReference type="InterPro" id="IPR013655">
    <property type="entry name" value="PAS_fold_3"/>
</dbReference>
<dbReference type="InterPro" id="IPR001789">
    <property type="entry name" value="Sig_transdc_resp-reg_receiver"/>
</dbReference>
<dbReference type="InterPro" id="IPR000014">
    <property type="entry name" value="PAS"/>
</dbReference>
<dbReference type="PANTHER" id="PTHR45339">
    <property type="entry name" value="HYBRID SIGNAL TRANSDUCTION HISTIDINE KINASE J"/>
    <property type="match status" value="1"/>
</dbReference>
<comment type="catalytic activity">
    <reaction evidence="1">
        <text>ATP + protein L-histidine = ADP + protein N-phospho-L-histidine.</text>
        <dbReference type="EC" id="2.7.13.3"/>
    </reaction>
</comment>
<dbReference type="Pfam" id="PF00072">
    <property type="entry name" value="Response_reg"/>
    <property type="match status" value="1"/>
</dbReference>
<dbReference type="PROSITE" id="PS50113">
    <property type="entry name" value="PAC"/>
    <property type="match status" value="1"/>
</dbReference>
<keyword evidence="4" id="KW-0902">Two-component regulatory system</keyword>
<dbReference type="InterPro" id="IPR035965">
    <property type="entry name" value="PAS-like_dom_sf"/>
</dbReference>
<evidence type="ECO:0000256" key="4">
    <source>
        <dbReference type="ARBA" id="ARBA00023012"/>
    </source>
</evidence>
<dbReference type="Gene3D" id="2.10.70.100">
    <property type="match status" value="1"/>
</dbReference>
<dbReference type="InterPro" id="IPR003594">
    <property type="entry name" value="HATPase_dom"/>
</dbReference>
<dbReference type="SMART" id="SM00091">
    <property type="entry name" value="PAS"/>
    <property type="match status" value="1"/>
</dbReference>
<dbReference type="SUPFAM" id="SSF52172">
    <property type="entry name" value="CheY-like"/>
    <property type="match status" value="1"/>
</dbReference>
<dbReference type="InterPro" id="IPR004358">
    <property type="entry name" value="Sig_transdc_His_kin-like_C"/>
</dbReference>
<evidence type="ECO:0000256" key="3">
    <source>
        <dbReference type="ARBA" id="ARBA00022553"/>
    </source>
</evidence>
<keyword evidence="12" id="KW-1185">Reference proteome</keyword>
<dbReference type="InterPro" id="IPR000700">
    <property type="entry name" value="PAS-assoc_C"/>
</dbReference>